<dbReference type="EMBL" id="RBNI01005140">
    <property type="protein sequence ID" value="RUP46968.1"/>
    <property type="molecule type" value="Genomic_DNA"/>
</dbReference>
<comment type="caution">
    <text evidence="1">The sequence shown here is derived from an EMBL/GenBank/DDBJ whole genome shotgun (WGS) entry which is preliminary data.</text>
</comment>
<accession>A0A433D7X0</accession>
<organism evidence="1 2">
    <name type="scientific">Jimgerdemannia flammicorona</name>
    <dbReference type="NCBI Taxonomy" id="994334"/>
    <lineage>
        <taxon>Eukaryota</taxon>
        <taxon>Fungi</taxon>
        <taxon>Fungi incertae sedis</taxon>
        <taxon>Mucoromycota</taxon>
        <taxon>Mucoromycotina</taxon>
        <taxon>Endogonomycetes</taxon>
        <taxon>Endogonales</taxon>
        <taxon>Endogonaceae</taxon>
        <taxon>Jimgerdemannia</taxon>
    </lineage>
</organism>
<dbReference type="AlphaFoldDB" id="A0A433D7X0"/>
<dbReference type="OrthoDB" id="5541797at2759"/>
<sequence length="426" mass="47946">MILAGGRAAVLFIKHPTVIFVFRQWSTPFVTFERHPGTYKTAESVTPHQELKITRLTPQTEKRTWQRTHWEPTRSEHTELTVVGDGGAKEGLASKTDTAALAKVSSCGFDCKSKKVFYGNTMVVMSSHICRFVNTPNTSIPQSVPMSLLRQLTRTLPARTTAQILCVSSTQKLTYPACIRVSFSTQTPLQMARDADPTAGLPKMYKNDWHRKIKGALISSASSCNIRISASCLETTLLPSLPILRLQVQLRTNAIRKSELTTSNLAFERNQFFQFTGNCVIQFTSNNEAKQFVSQSMEKLVGGNQIRFEFIEPNDLKEQGHQFMDKFRPPHMRSASGRAVILSGLPTNTEAAHLRDYLKLRHIYAVDSSDEGLVALPTSPYAITKKFLLKLPTENDAYRVARKLNNHFFRQNTFDTLYKVMASVAY</sequence>
<name>A0A433D7X0_9FUNG</name>
<dbReference type="Proteomes" id="UP000268093">
    <property type="component" value="Unassembled WGS sequence"/>
</dbReference>
<evidence type="ECO:0000313" key="2">
    <source>
        <dbReference type="Proteomes" id="UP000268093"/>
    </source>
</evidence>
<proteinExistence type="predicted"/>
<keyword evidence="2" id="KW-1185">Reference proteome</keyword>
<evidence type="ECO:0000313" key="1">
    <source>
        <dbReference type="EMBL" id="RUP46968.1"/>
    </source>
</evidence>
<gene>
    <name evidence="1" type="ORF">BC936DRAFT_146313</name>
</gene>
<reference evidence="1 2" key="1">
    <citation type="journal article" date="2018" name="New Phytol.">
        <title>Phylogenomics of Endogonaceae and evolution of mycorrhizas within Mucoromycota.</title>
        <authorList>
            <person name="Chang Y."/>
            <person name="Desiro A."/>
            <person name="Na H."/>
            <person name="Sandor L."/>
            <person name="Lipzen A."/>
            <person name="Clum A."/>
            <person name="Barry K."/>
            <person name="Grigoriev I.V."/>
            <person name="Martin F.M."/>
            <person name="Stajich J.E."/>
            <person name="Smith M.E."/>
            <person name="Bonito G."/>
            <person name="Spatafora J.W."/>
        </authorList>
    </citation>
    <scope>NUCLEOTIDE SEQUENCE [LARGE SCALE GENOMIC DNA]</scope>
    <source>
        <strain evidence="1 2">GMNB39</strain>
    </source>
</reference>
<protein>
    <submittedName>
        <fullName evidence="1">Uncharacterized protein</fullName>
    </submittedName>
</protein>